<evidence type="ECO:0000313" key="2">
    <source>
        <dbReference type="Proteomes" id="UP000789570"/>
    </source>
</evidence>
<dbReference type="Proteomes" id="UP000789570">
    <property type="component" value="Unassembled WGS sequence"/>
</dbReference>
<reference evidence="1" key="1">
    <citation type="submission" date="2021-06" db="EMBL/GenBank/DDBJ databases">
        <authorList>
            <person name="Kallberg Y."/>
            <person name="Tangrot J."/>
            <person name="Rosling A."/>
        </authorList>
    </citation>
    <scope>NUCLEOTIDE SEQUENCE</scope>
    <source>
        <strain evidence="1">UK204</strain>
    </source>
</reference>
<gene>
    <name evidence="1" type="ORF">FCALED_LOCUS17568</name>
</gene>
<organism evidence="1 2">
    <name type="scientific">Funneliformis caledonium</name>
    <dbReference type="NCBI Taxonomy" id="1117310"/>
    <lineage>
        <taxon>Eukaryota</taxon>
        <taxon>Fungi</taxon>
        <taxon>Fungi incertae sedis</taxon>
        <taxon>Mucoromycota</taxon>
        <taxon>Glomeromycotina</taxon>
        <taxon>Glomeromycetes</taxon>
        <taxon>Glomerales</taxon>
        <taxon>Glomeraceae</taxon>
        <taxon>Funneliformis</taxon>
    </lineage>
</organism>
<accession>A0A9N9JAL3</accession>
<name>A0A9N9JAL3_9GLOM</name>
<evidence type="ECO:0000313" key="1">
    <source>
        <dbReference type="EMBL" id="CAG8771573.1"/>
    </source>
</evidence>
<sequence>MMFLSAVYVSKASPTFFQFVGTFFHSKMKVSLQSNLKREIQIYFALRPTSTSEGNINIPIARRQEGTQMHILPNVSRGNTNKHFASLLDGTSAHLHLAFLN</sequence>
<dbReference type="AlphaFoldDB" id="A0A9N9JAL3"/>
<comment type="caution">
    <text evidence="1">The sequence shown here is derived from an EMBL/GenBank/DDBJ whole genome shotgun (WGS) entry which is preliminary data.</text>
</comment>
<protein>
    <submittedName>
        <fullName evidence="1">17928_t:CDS:1</fullName>
    </submittedName>
</protein>
<dbReference type="EMBL" id="CAJVPQ010027657">
    <property type="protein sequence ID" value="CAG8771573.1"/>
    <property type="molecule type" value="Genomic_DNA"/>
</dbReference>
<proteinExistence type="predicted"/>
<keyword evidence="2" id="KW-1185">Reference proteome</keyword>
<feature type="non-terminal residue" evidence="1">
    <location>
        <position position="101"/>
    </location>
</feature>